<evidence type="ECO:0000313" key="1">
    <source>
        <dbReference type="EMBL" id="VCT84590.1"/>
    </source>
</evidence>
<name>A0A653ASC8_9CLOT</name>
<sequence length="83" mass="8909">MILIIVNAIPAEAAENKPINAGRNSKENLGFIINTAPINVINKNNICLLFILSLLINTPNIVAKIGPSLDNIAESDNIKCSIE</sequence>
<reference evidence="1 2" key="1">
    <citation type="submission" date="2018-06" db="EMBL/GenBank/DDBJ databases">
        <authorList>
            <consortium name="IHU Genomes"/>
        </authorList>
    </citation>
    <scope>NUCLEOTIDE SEQUENCE [LARGE SCALE GENOMIC DNA]</scope>
    <source>
        <strain evidence="1 2">NEC25</strain>
    </source>
</reference>
<evidence type="ECO:0000313" key="2">
    <source>
        <dbReference type="Proteomes" id="UP000431451"/>
    </source>
</evidence>
<protein>
    <submittedName>
        <fullName evidence="1">Uncharacterized protein</fullName>
    </submittedName>
</protein>
<dbReference type="Proteomes" id="UP000431451">
    <property type="component" value="Unassembled WGS sequence"/>
</dbReference>
<gene>
    <name evidence="1" type="ORF">CNEONATNEC25_02190</name>
</gene>
<proteinExistence type="predicted"/>
<organism evidence="1 2">
    <name type="scientific">Clostridium neonatale</name>
    <dbReference type="NCBI Taxonomy" id="137838"/>
    <lineage>
        <taxon>Bacteria</taxon>
        <taxon>Bacillati</taxon>
        <taxon>Bacillota</taxon>
        <taxon>Clostridia</taxon>
        <taxon>Eubacteriales</taxon>
        <taxon>Clostridiaceae</taxon>
        <taxon>Clostridium</taxon>
    </lineage>
</organism>
<dbReference type="AlphaFoldDB" id="A0A653ASC8"/>
<dbReference type="EMBL" id="UWJD01000001">
    <property type="protein sequence ID" value="VCT84590.1"/>
    <property type="molecule type" value="Genomic_DNA"/>
</dbReference>
<accession>A0A653ASC8</accession>